<evidence type="ECO:0000313" key="1">
    <source>
        <dbReference type="EMBL" id="QDR82516.1"/>
    </source>
</evidence>
<accession>A0A517DZ36</accession>
<keyword evidence="2" id="KW-1185">Reference proteome</keyword>
<organism evidence="1 2">
    <name type="scientific">Sporomusa termitida</name>
    <dbReference type="NCBI Taxonomy" id="2377"/>
    <lineage>
        <taxon>Bacteria</taxon>
        <taxon>Bacillati</taxon>
        <taxon>Bacillota</taxon>
        <taxon>Negativicutes</taxon>
        <taxon>Selenomonadales</taxon>
        <taxon>Sporomusaceae</taxon>
        <taxon>Sporomusa</taxon>
    </lineage>
</organism>
<dbReference type="RefSeq" id="WP_144351896.1">
    <property type="nucleotide sequence ID" value="NZ_CP036259.1"/>
</dbReference>
<proteinExistence type="predicted"/>
<evidence type="ECO:0000313" key="2">
    <source>
        <dbReference type="Proteomes" id="UP000320776"/>
    </source>
</evidence>
<dbReference type="Proteomes" id="UP000320776">
    <property type="component" value="Chromosome"/>
</dbReference>
<name>A0A517DZ36_9FIRM</name>
<dbReference type="EMBL" id="CP036259">
    <property type="protein sequence ID" value="QDR82516.1"/>
    <property type="molecule type" value="Genomic_DNA"/>
</dbReference>
<dbReference type="KEGG" id="sted:SPTER_39440"/>
<reference evidence="1 2" key="1">
    <citation type="submission" date="2019-02" db="EMBL/GenBank/DDBJ databases">
        <title>Closed genome of Sporomusa termitida DSM 4440.</title>
        <authorList>
            <person name="Poehlein A."/>
            <person name="Daniel R."/>
        </authorList>
    </citation>
    <scope>NUCLEOTIDE SEQUENCE [LARGE SCALE GENOMIC DNA]</scope>
    <source>
        <strain evidence="1 2">DSM 4440</strain>
    </source>
</reference>
<dbReference type="OrthoDB" id="1684056at2"/>
<sequence>MSHEKTPRLRPTVHAAGLAPGVRHQAGGADAVLKSVLDQAFDQYVFTRVDHILRLAEAKDDGYRQTVRDASDALDRLLALARKLKAQHPEMLDLVMDFEAWAGLESGKTAEIAYRQGLRDSSQLRQEFMTYLQQQADGSTNGPARGRSPV</sequence>
<gene>
    <name evidence="1" type="ORF">SPTER_39440</name>
</gene>
<protein>
    <submittedName>
        <fullName evidence="1">Uncharacterized protein</fullName>
    </submittedName>
</protein>
<dbReference type="AlphaFoldDB" id="A0A517DZ36"/>